<dbReference type="PANTHER" id="PTHR31200:SF1">
    <property type="entry name" value="INO80 COMPLEX SUBUNIT C"/>
    <property type="match status" value="1"/>
</dbReference>
<dbReference type="SMART" id="SM00993">
    <property type="entry name" value="YL1_C"/>
    <property type="match status" value="1"/>
</dbReference>
<evidence type="ECO:0000256" key="4">
    <source>
        <dbReference type="ARBA" id="ARBA00023242"/>
    </source>
</evidence>
<comment type="subcellular location">
    <subcellularLocation>
        <location evidence="1">Nucleus</location>
    </subcellularLocation>
</comment>
<evidence type="ECO:0000313" key="7">
    <source>
        <dbReference type="EMBL" id="KXS98460.1"/>
    </source>
</evidence>
<organism evidence="7 8">
    <name type="scientific">Pseudocercospora eumusae</name>
    <dbReference type="NCBI Taxonomy" id="321146"/>
    <lineage>
        <taxon>Eukaryota</taxon>
        <taxon>Fungi</taxon>
        <taxon>Dikarya</taxon>
        <taxon>Ascomycota</taxon>
        <taxon>Pezizomycotina</taxon>
        <taxon>Dothideomycetes</taxon>
        <taxon>Dothideomycetidae</taxon>
        <taxon>Mycosphaerellales</taxon>
        <taxon>Mycosphaerellaceae</taxon>
        <taxon>Pseudocercospora</taxon>
    </lineage>
</organism>
<protein>
    <recommendedName>
        <fullName evidence="6">Vps72/YL1 C-terminal domain-containing protein</fullName>
    </recommendedName>
</protein>
<dbReference type="GO" id="GO:0006338">
    <property type="term" value="P:chromatin remodeling"/>
    <property type="evidence" value="ECO:0007669"/>
    <property type="project" value="InterPro"/>
</dbReference>
<dbReference type="STRING" id="321146.A0A139H7L0"/>
<dbReference type="PANTHER" id="PTHR31200">
    <property type="entry name" value="INO80 COMPLEX SUBUNIT C"/>
    <property type="match status" value="1"/>
</dbReference>
<gene>
    <name evidence="7" type="ORF">AC578_8061</name>
</gene>
<keyword evidence="8" id="KW-1185">Reference proteome</keyword>
<comment type="caution">
    <text evidence="7">The sequence shown here is derived from an EMBL/GenBank/DDBJ whole genome shotgun (WGS) entry which is preliminary data.</text>
</comment>
<reference evidence="7 8" key="1">
    <citation type="submission" date="2015-07" db="EMBL/GenBank/DDBJ databases">
        <title>Comparative genomics of the Sigatoka disease complex on banana suggests a link between parallel evolutionary changes in Pseudocercospora fijiensis and Pseudocercospora eumusae and increased virulence on the banana host.</title>
        <authorList>
            <person name="Chang T.-C."/>
            <person name="Salvucci A."/>
            <person name="Crous P.W."/>
            <person name="Stergiopoulos I."/>
        </authorList>
    </citation>
    <scope>NUCLEOTIDE SEQUENCE [LARGE SCALE GENOMIC DNA]</scope>
    <source>
        <strain evidence="7 8">CBS 114824</strain>
    </source>
</reference>
<evidence type="ECO:0000313" key="8">
    <source>
        <dbReference type="Proteomes" id="UP000070133"/>
    </source>
</evidence>
<sequence>MAPITTASNEETHAALLDTLDMYKIHKPFRNPNWKPPQRRNKNLKQILAEAQRAQNSLMNTQQNSGASTPQPATDGTNTPSLNPNPEKASQDLGRLVLEKNAKQNNGLAPTTATASFAPSITYTSIAAAPSLKPKKKYCDITGLPAKYKDPKSGLYYYNAEIYAVVKSLNTTQVQEYLAARGANTVLK</sequence>
<keyword evidence="3" id="KW-0804">Transcription</keyword>
<proteinExistence type="predicted"/>
<evidence type="ECO:0000256" key="3">
    <source>
        <dbReference type="ARBA" id="ARBA00023163"/>
    </source>
</evidence>
<feature type="compositionally biased region" description="Polar residues" evidence="5">
    <location>
        <begin position="59"/>
        <end position="84"/>
    </location>
</feature>
<dbReference type="EMBL" id="LFZN01000113">
    <property type="protein sequence ID" value="KXS98460.1"/>
    <property type="molecule type" value="Genomic_DNA"/>
</dbReference>
<name>A0A139H7L0_9PEZI</name>
<accession>A0A139H7L0</accession>
<evidence type="ECO:0000256" key="1">
    <source>
        <dbReference type="ARBA" id="ARBA00004123"/>
    </source>
</evidence>
<dbReference type="AlphaFoldDB" id="A0A139H7L0"/>
<feature type="domain" description="Vps72/YL1 C-terminal" evidence="6">
    <location>
        <begin position="137"/>
        <end position="166"/>
    </location>
</feature>
<keyword evidence="2" id="KW-0805">Transcription regulation</keyword>
<dbReference type="Pfam" id="PF08265">
    <property type="entry name" value="YL1_C"/>
    <property type="match status" value="1"/>
</dbReference>
<evidence type="ECO:0000256" key="2">
    <source>
        <dbReference type="ARBA" id="ARBA00023015"/>
    </source>
</evidence>
<evidence type="ECO:0000256" key="5">
    <source>
        <dbReference type="SAM" id="MobiDB-lite"/>
    </source>
</evidence>
<dbReference type="InterPro" id="IPR029525">
    <property type="entry name" value="INO80C/Ies6"/>
</dbReference>
<feature type="region of interest" description="Disordered" evidence="5">
    <location>
        <begin position="59"/>
        <end position="89"/>
    </location>
</feature>
<dbReference type="OrthoDB" id="49520at2759"/>
<dbReference type="GO" id="GO:0031011">
    <property type="term" value="C:Ino80 complex"/>
    <property type="evidence" value="ECO:0007669"/>
    <property type="project" value="InterPro"/>
</dbReference>
<dbReference type="Proteomes" id="UP000070133">
    <property type="component" value="Unassembled WGS sequence"/>
</dbReference>
<evidence type="ECO:0000259" key="6">
    <source>
        <dbReference type="SMART" id="SM00993"/>
    </source>
</evidence>
<dbReference type="InterPro" id="IPR013272">
    <property type="entry name" value="Vps72/YL1_C"/>
</dbReference>
<keyword evidence="4" id="KW-0539">Nucleus</keyword>